<evidence type="ECO:0000256" key="2">
    <source>
        <dbReference type="ARBA" id="ARBA00022490"/>
    </source>
</evidence>
<keyword evidence="7 8" id="KW-0012">Acyltransferase</keyword>
<sequence>MNKVIPLVTREGDRIAIVDGLRTPFAKQATAYHGIPAVDLGKTVVSELLAKSGIDPKDIDQLVFGQVVQMPEAPNIAREIVLGTGMNVSTDAYSVSRACATSFQAVANVAESILSGTVRVGIAGGADSSSVLPIGVSKRLARALVDVNKARTLSQRLAIFSKLKLRDLLPVPPAVAEYSTGLRMGDTAEQMAKSHGISREQQDELAHRSHTLAALAWEQGYLSSQVMAAQVPPYREVLQKDNNIRLNSEIGQYAKLRPAFDRKHGTVTAATSTPLTDGAAAVLMMSESRARELGLEPLGYLKSFAFSAIDVWEDMLLGPAYATPLALDRAGLTLADLDLIDMHEAFAAQTLANIKMLASDEFAREKLGRSQAVGEIDWDKFNVLGGSLAYGHPFAATGARMITQTLHELRRRGGKYGLTTACAAGGLGAAMILEAAQ</sequence>
<dbReference type="PANTHER" id="PTHR18919">
    <property type="entry name" value="ACETYL-COA C-ACYLTRANSFERASE"/>
    <property type="match status" value="1"/>
</dbReference>
<dbReference type="UniPathway" id="UPA00659"/>
<name>A0A6M2B297_9GAMM</name>
<feature type="domain" description="Thiolase C-terminal" evidence="12">
    <location>
        <begin position="296"/>
        <end position="434"/>
    </location>
</feature>
<keyword evidence="14" id="KW-1185">Reference proteome</keyword>
<comment type="function">
    <text evidence="8">Catalyzes the final step of fatty acid oxidation in which acetyl-CoA is released and the CoA ester of a fatty acid two carbons shorter is formed.</text>
</comment>
<evidence type="ECO:0000256" key="10">
    <source>
        <dbReference type="RuleBase" id="RU003557"/>
    </source>
</evidence>
<dbReference type="EMBL" id="JAADJS010000001">
    <property type="protein sequence ID" value="NGX86942.1"/>
    <property type="molecule type" value="Genomic_DNA"/>
</dbReference>
<dbReference type="PANTHER" id="PTHR18919:SF107">
    <property type="entry name" value="ACETYL-COA ACETYLTRANSFERASE, CYTOSOLIC"/>
    <property type="match status" value="1"/>
</dbReference>
<dbReference type="InterPro" id="IPR020615">
    <property type="entry name" value="Thiolase_acyl_enz_int_AS"/>
</dbReference>
<dbReference type="CDD" id="cd00751">
    <property type="entry name" value="thiolase"/>
    <property type="match status" value="1"/>
</dbReference>
<dbReference type="Pfam" id="PF02803">
    <property type="entry name" value="Thiolase_C"/>
    <property type="match status" value="1"/>
</dbReference>
<evidence type="ECO:0000313" key="13">
    <source>
        <dbReference type="EMBL" id="NGX86942.1"/>
    </source>
</evidence>
<dbReference type="InterPro" id="IPR020610">
    <property type="entry name" value="Thiolase_AS"/>
</dbReference>
<comment type="pathway">
    <text evidence="8">Lipid metabolism; fatty acid beta-oxidation.</text>
</comment>
<dbReference type="PIRSF" id="PIRSF000429">
    <property type="entry name" value="Ac-CoA_Ac_transf"/>
    <property type="match status" value="1"/>
</dbReference>
<evidence type="ECO:0000313" key="14">
    <source>
        <dbReference type="Proteomes" id="UP000476696"/>
    </source>
</evidence>
<comment type="subcellular location">
    <subcellularLocation>
        <location evidence="8">Cytoplasm</location>
    </subcellularLocation>
</comment>
<feature type="active site" description="Proton acceptor" evidence="8 9">
    <location>
        <position position="392"/>
    </location>
</feature>
<keyword evidence="3 8" id="KW-0808">Transferase</keyword>
<dbReference type="HAMAP" id="MF_01618">
    <property type="entry name" value="FadI"/>
    <property type="match status" value="1"/>
</dbReference>
<dbReference type="InterPro" id="IPR020616">
    <property type="entry name" value="Thiolase_N"/>
</dbReference>
<comment type="subunit">
    <text evidence="8">Heterotetramer of two alpha chains (FadJ) and two beta chains (FadI).</text>
</comment>
<comment type="caution">
    <text evidence="13">The sequence shown here is derived from an EMBL/GenBank/DDBJ whole genome shotgun (WGS) entry which is preliminary data.</text>
</comment>
<dbReference type="InterPro" id="IPR020613">
    <property type="entry name" value="Thiolase_CS"/>
</dbReference>
<proteinExistence type="inferred from homology"/>
<dbReference type="PROSITE" id="PS00099">
    <property type="entry name" value="THIOLASE_3"/>
    <property type="match status" value="1"/>
</dbReference>
<evidence type="ECO:0000256" key="1">
    <source>
        <dbReference type="ARBA" id="ARBA00010982"/>
    </source>
</evidence>
<dbReference type="NCBIfam" id="TIGR01930">
    <property type="entry name" value="AcCoA-C-Actrans"/>
    <property type="match status" value="1"/>
</dbReference>
<evidence type="ECO:0000256" key="9">
    <source>
        <dbReference type="PIRSR" id="PIRSR000429-1"/>
    </source>
</evidence>
<protein>
    <recommendedName>
        <fullName evidence="8">3-ketoacyl-CoA thiolase</fullName>
        <ecNumber evidence="8">2.3.1.16</ecNumber>
    </recommendedName>
    <alternativeName>
        <fullName evidence="8">ACSs</fullName>
    </alternativeName>
    <alternativeName>
        <fullName evidence="8">Acetyl-CoA acyltransferase</fullName>
    </alternativeName>
    <alternativeName>
        <fullName evidence="8">Acyl-CoA ligase</fullName>
    </alternativeName>
    <alternativeName>
        <fullName evidence="8">Beta-ketothiolase</fullName>
    </alternativeName>
    <alternativeName>
        <fullName evidence="8">Fatty acid oxidation complex subunit beta</fullName>
    </alternativeName>
</protein>
<comment type="catalytic activity">
    <reaction evidence="8">
        <text>an acyl-CoA + acetyl-CoA = a 3-oxoacyl-CoA + CoA</text>
        <dbReference type="Rhea" id="RHEA:21564"/>
        <dbReference type="ChEBI" id="CHEBI:57287"/>
        <dbReference type="ChEBI" id="CHEBI:57288"/>
        <dbReference type="ChEBI" id="CHEBI:58342"/>
        <dbReference type="ChEBI" id="CHEBI:90726"/>
        <dbReference type="EC" id="2.3.1.16"/>
    </reaction>
</comment>
<dbReference type="GO" id="GO:0005829">
    <property type="term" value="C:cytosol"/>
    <property type="evidence" value="ECO:0007669"/>
    <property type="project" value="TreeGrafter"/>
</dbReference>
<dbReference type="SUPFAM" id="SSF53901">
    <property type="entry name" value="Thiolase-like"/>
    <property type="match status" value="2"/>
</dbReference>
<dbReference type="PROSITE" id="PS00098">
    <property type="entry name" value="THIOLASE_1"/>
    <property type="match status" value="1"/>
</dbReference>
<feature type="active site" description="Acyl-thioester intermediate" evidence="8 9">
    <location>
        <position position="99"/>
    </location>
</feature>
<dbReference type="InterPro" id="IPR002155">
    <property type="entry name" value="Thiolase"/>
</dbReference>
<dbReference type="RefSeq" id="WP_165058342.1">
    <property type="nucleotide sequence ID" value="NZ_JAADJS010000001.1"/>
</dbReference>
<dbReference type="Pfam" id="PF00108">
    <property type="entry name" value="Thiolase_N"/>
    <property type="match status" value="1"/>
</dbReference>
<dbReference type="PROSITE" id="PS00737">
    <property type="entry name" value="THIOLASE_2"/>
    <property type="match status" value="1"/>
</dbReference>
<feature type="active site" description="Proton acceptor" evidence="8 9">
    <location>
        <position position="422"/>
    </location>
</feature>
<evidence type="ECO:0000256" key="3">
    <source>
        <dbReference type="ARBA" id="ARBA00022679"/>
    </source>
</evidence>
<dbReference type="NCBIfam" id="TIGR02446">
    <property type="entry name" value="FadI"/>
    <property type="match status" value="1"/>
</dbReference>
<dbReference type="NCBIfam" id="NF006516">
    <property type="entry name" value="PRK08963.1"/>
    <property type="match status" value="1"/>
</dbReference>
<keyword evidence="5 8" id="KW-0442">Lipid degradation</keyword>
<evidence type="ECO:0000256" key="4">
    <source>
        <dbReference type="ARBA" id="ARBA00022832"/>
    </source>
</evidence>
<dbReference type="Gene3D" id="3.40.47.10">
    <property type="match status" value="1"/>
</dbReference>
<dbReference type="InterPro" id="IPR012806">
    <property type="entry name" value="Ac-CoA_C-AcTrfase_FadI"/>
</dbReference>
<dbReference type="FunFam" id="3.40.47.10:FF:000011">
    <property type="entry name" value="3-ketoacyl-CoA thiolase"/>
    <property type="match status" value="1"/>
</dbReference>
<keyword evidence="4 8" id="KW-0276">Fatty acid metabolism</keyword>
<accession>A0A6M2B297</accession>
<dbReference type="InterPro" id="IPR020617">
    <property type="entry name" value="Thiolase_C"/>
</dbReference>
<gene>
    <name evidence="8 13" type="primary">fadI</name>
    <name evidence="13" type="ORF">GW579_07515</name>
</gene>
<evidence type="ECO:0000259" key="11">
    <source>
        <dbReference type="Pfam" id="PF00108"/>
    </source>
</evidence>
<dbReference type="Proteomes" id="UP000476696">
    <property type="component" value="Unassembled WGS sequence"/>
</dbReference>
<keyword evidence="2 8" id="KW-0963">Cytoplasm</keyword>
<dbReference type="InterPro" id="IPR016039">
    <property type="entry name" value="Thiolase-like"/>
</dbReference>
<organism evidence="13 14">
    <name type="scientific">Rahnella contaminans</name>
    <dbReference type="NCBI Taxonomy" id="2703882"/>
    <lineage>
        <taxon>Bacteria</taxon>
        <taxon>Pseudomonadati</taxon>
        <taxon>Pseudomonadota</taxon>
        <taxon>Gammaproteobacteria</taxon>
        <taxon>Enterobacterales</taxon>
        <taxon>Yersiniaceae</taxon>
        <taxon>Rahnella</taxon>
    </lineage>
</organism>
<dbReference type="GO" id="GO:0006635">
    <property type="term" value="P:fatty acid beta-oxidation"/>
    <property type="evidence" value="ECO:0007669"/>
    <property type="project" value="UniProtKB-UniRule"/>
</dbReference>
<comment type="similarity">
    <text evidence="1 8 10">Belongs to the thiolase-like superfamily. Thiolase family.</text>
</comment>
<dbReference type="EC" id="2.3.1.16" evidence="8"/>
<keyword evidence="6 8" id="KW-0443">Lipid metabolism</keyword>
<evidence type="ECO:0000259" key="12">
    <source>
        <dbReference type="Pfam" id="PF02803"/>
    </source>
</evidence>
<reference evidence="13 14" key="1">
    <citation type="submission" date="2020-03" db="EMBL/GenBank/DDBJ databases">
        <title>Rahnella aceri sp. nov., isoated from traditional Jeju Makgeolli.</title>
        <authorList>
            <person name="Kim I.S."/>
            <person name="Jeon D."/>
        </authorList>
    </citation>
    <scope>NUCLEOTIDE SEQUENCE [LARGE SCALE GENOMIC DNA]</scope>
    <source>
        <strain evidence="13 14">Lac-M11</strain>
    </source>
</reference>
<dbReference type="AlphaFoldDB" id="A0A6M2B297"/>
<evidence type="ECO:0000256" key="6">
    <source>
        <dbReference type="ARBA" id="ARBA00023098"/>
    </source>
</evidence>
<feature type="domain" description="Thiolase N-terminal" evidence="11">
    <location>
        <begin position="15"/>
        <end position="288"/>
    </location>
</feature>
<evidence type="ECO:0000256" key="8">
    <source>
        <dbReference type="HAMAP-Rule" id="MF_01618"/>
    </source>
</evidence>
<evidence type="ECO:0000256" key="7">
    <source>
        <dbReference type="ARBA" id="ARBA00023315"/>
    </source>
</evidence>
<evidence type="ECO:0000256" key="5">
    <source>
        <dbReference type="ARBA" id="ARBA00022963"/>
    </source>
</evidence>
<dbReference type="GO" id="GO:0003988">
    <property type="term" value="F:acetyl-CoA C-acyltransferase activity"/>
    <property type="evidence" value="ECO:0007669"/>
    <property type="project" value="UniProtKB-UniRule"/>
</dbReference>